<dbReference type="Proteomes" id="UP000028022">
    <property type="component" value="Unassembled WGS sequence"/>
</dbReference>
<proteinExistence type="predicted"/>
<name>A0A081QZI6_STRMT</name>
<sequence length="153" mass="17912">MGAIMEFATEKQIASFLLTCRIEGQKNFLMAFKKKTLLKSFIDFFIIGGSYYVQSSVKPKILAFTPKGIYLMDISDITENRSNQVVEMPWNQVQDFTYKTVLNTVRLNWNYQNENYIFSVDVGQVSQHVGQYQFNKDHYDYLAQQDFFVHSKP</sequence>
<gene>
    <name evidence="1" type="ORF">SK608_1454</name>
</gene>
<reference evidence="1 2" key="1">
    <citation type="submission" date="2014-05" db="EMBL/GenBank/DDBJ databases">
        <authorList>
            <person name="Daugherty S.C."/>
            <person name="Tallon L.J."/>
            <person name="Sadzewicz L."/>
            <person name="Kilian M."/>
            <person name="Tettelin H."/>
        </authorList>
    </citation>
    <scope>NUCLEOTIDE SEQUENCE [LARGE SCALE GENOMIC DNA]</scope>
    <source>
        <strain evidence="1 2">SK608</strain>
    </source>
</reference>
<organism evidence="1 2">
    <name type="scientific">Streptococcus mitis</name>
    <dbReference type="NCBI Taxonomy" id="28037"/>
    <lineage>
        <taxon>Bacteria</taxon>
        <taxon>Bacillati</taxon>
        <taxon>Bacillota</taxon>
        <taxon>Bacilli</taxon>
        <taxon>Lactobacillales</taxon>
        <taxon>Streptococcaceae</taxon>
        <taxon>Streptococcus</taxon>
        <taxon>Streptococcus mitis group</taxon>
    </lineage>
</organism>
<comment type="caution">
    <text evidence="1">The sequence shown here is derived from an EMBL/GenBank/DDBJ whole genome shotgun (WGS) entry which is preliminary data.</text>
</comment>
<evidence type="ECO:0000313" key="2">
    <source>
        <dbReference type="Proteomes" id="UP000028022"/>
    </source>
</evidence>
<protein>
    <submittedName>
        <fullName evidence="1">Glutamyl-tRNA synthetase</fullName>
    </submittedName>
</protein>
<dbReference type="GO" id="GO:0004812">
    <property type="term" value="F:aminoacyl-tRNA ligase activity"/>
    <property type="evidence" value="ECO:0007669"/>
    <property type="project" value="UniProtKB-KW"/>
</dbReference>
<dbReference type="EMBL" id="JPFZ01000009">
    <property type="protein sequence ID" value="KEQ48359.1"/>
    <property type="molecule type" value="Genomic_DNA"/>
</dbReference>
<evidence type="ECO:0000313" key="1">
    <source>
        <dbReference type="EMBL" id="KEQ48359.1"/>
    </source>
</evidence>
<dbReference type="AlphaFoldDB" id="A0A081QZI6"/>
<accession>A0A081QZI6</accession>